<organism evidence="2 3">
    <name type="scientific">Cetraspora pellucida</name>
    <dbReference type="NCBI Taxonomy" id="1433469"/>
    <lineage>
        <taxon>Eukaryota</taxon>
        <taxon>Fungi</taxon>
        <taxon>Fungi incertae sedis</taxon>
        <taxon>Mucoromycota</taxon>
        <taxon>Glomeromycotina</taxon>
        <taxon>Glomeromycetes</taxon>
        <taxon>Diversisporales</taxon>
        <taxon>Gigasporaceae</taxon>
        <taxon>Cetraspora</taxon>
    </lineage>
</organism>
<dbReference type="EMBL" id="CAJVQA010008152">
    <property type="protein sequence ID" value="CAG8667417.1"/>
    <property type="molecule type" value="Genomic_DNA"/>
</dbReference>
<reference evidence="2" key="1">
    <citation type="submission" date="2021-06" db="EMBL/GenBank/DDBJ databases">
        <authorList>
            <person name="Kallberg Y."/>
            <person name="Tangrot J."/>
            <person name="Rosling A."/>
        </authorList>
    </citation>
    <scope>NUCLEOTIDE SEQUENCE</scope>
    <source>
        <strain evidence="2">FL966</strain>
    </source>
</reference>
<dbReference type="Proteomes" id="UP000789759">
    <property type="component" value="Unassembled WGS sequence"/>
</dbReference>
<evidence type="ECO:0000313" key="3">
    <source>
        <dbReference type="Proteomes" id="UP000789759"/>
    </source>
</evidence>
<dbReference type="OrthoDB" id="2431104at2759"/>
<protein>
    <submittedName>
        <fullName evidence="2">4437_t:CDS:1</fullName>
    </submittedName>
</protein>
<evidence type="ECO:0000256" key="1">
    <source>
        <dbReference type="SAM" id="MobiDB-lite"/>
    </source>
</evidence>
<name>A0A9N9E8C0_9GLOM</name>
<evidence type="ECO:0000313" key="2">
    <source>
        <dbReference type="EMBL" id="CAG8667417.1"/>
    </source>
</evidence>
<feature type="region of interest" description="Disordered" evidence="1">
    <location>
        <begin position="85"/>
        <end position="112"/>
    </location>
</feature>
<sequence length="112" mass="12142">KKDTATDVVTTKCKIKKLVILAATIDPGANFPIITEDIVKHLKFVINTKEKHNLSGIVTSPTELIGIIHNVLVTFTLGELATTSQDTNTSIPDQISQNVDSDDNNTALKKNT</sequence>
<accession>A0A9N9E8C0</accession>
<dbReference type="AlphaFoldDB" id="A0A9N9E8C0"/>
<comment type="caution">
    <text evidence="2">The sequence shown here is derived from an EMBL/GenBank/DDBJ whole genome shotgun (WGS) entry which is preliminary data.</text>
</comment>
<proteinExistence type="predicted"/>
<gene>
    <name evidence="2" type="ORF">CPELLU_LOCUS10098</name>
</gene>
<keyword evidence="3" id="KW-1185">Reference proteome</keyword>
<feature type="non-terminal residue" evidence="2">
    <location>
        <position position="112"/>
    </location>
</feature>